<proteinExistence type="predicted"/>
<feature type="domain" description="Apple" evidence="3">
    <location>
        <begin position="147"/>
        <end position="187"/>
    </location>
</feature>
<dbReference type="Pfam" id="PF14295">
    <property type="entry name" value="PAN_4"/>
    <property type="match status" value="4"/>
</dbReference>
<sequence>MRRPSGPSRAKAALLLLSASVAFAAPPDCSNGESNNAVYNTTVGSYDIICHVDYAGGDVAAQGGLASFEDCIELCDSTPKCIDVSYAPGGTCWMKSSVGTPAANGGIWTARSRLTRTDNEVTCVDNKSNGTIYDAADGGSYQVLCGIDYAGSDLAVTSEATFSSCMDKCDATEGCIDVSFVAPSCYMKSLVTTATRRGHVWTGKKVPKPISSSEVPSTSTSATETLVSASATETTATDSASVTASDSEATATATDSSSSAEETATETATETSSTDSTSTAETASGSGTLTESTTSSETVTSTSSSAVPTSTGPSCINDRSNKTNFTTPAGTVYEIICGQEYYGGDLSLVGAPTFKDCIDTCDWTAGCVDVSWVNGMCYMKQQVNGLVIADGVSTARKVVDPSWDAKPPLTCEEKAANGTTFKTDQGKFYEIYCGYDFPGGDIKGLSAESFEACLNACDENLECADVAFVAPSCYLKKTANPLTPAAAAVWAAKSVADPGCEAVGSTMYPVGNTEIDSPSMDSLVPSLQTTLNYAEKQPGTKAASLLLSMLYPQITLENSALVSVTCSEGTVVVDASSAEVLEHIMTKWPTSGLVLFTNSPGCNNATSRGIYRTTASFATMGSQAITFSVTVENFATVAGEVAIKYGTVKYPSPDAAAPSATQYFSTCSETGAVATAPPTATATAGPQTSLSPGALNLFNALKAAVQYDEDGNIIMHPKNTKDVELIPNPYDPENTAEQEALEDKFREWGMEDPASLGAQGAQGAKGVCSPPTKTTNTVTARHPPPRSRRGGSFFGNAVSSVRRGLAKRFGWDDIKEIGCSDLVGDIVGEVNEGAGAGLGLACAANDLYENRAGLKCLFTNCYTTTTIITYYTPPPATKYNFDYSWKVTYPALKQAVRSMGPNKVLSCDNCGFAISNLQFSGQIVINMTAGVIKEATITAGISGAASMISGLKSDGPWSGDWSYTYSNSELGAITLDNAFNIVPTVLYGIGINYDTDAAVSTSGGAQFNLNNAAVTMDLLSGNILSQQNWAPQTTFTNPTFSTGTNIQMTPYMRWAVNLAVNIYGQVALSPTITSETVVGLGSTFSFAAQGSCPANNLLVTSYVSTKNRVTNGRGLTKVLFHSDQQYNAPECYNVPSNQPALEDIKALSVSGQEYCTSYIGYNAPTAYQWVTSSVTPTTTLTTYFTYTSTQNTVWVTATNNAAFPTQYMKRSLDDDLVFLPPVSEVMANSVPTTAAQQSSSSSSSPALRFDRRAVAPAVVAGWPASKISYACSQIATGRVTVTSTATTTATSGSVVVTQTRTANAQGPLSTITSMRTSQVFSGWATATAAGPTTVTQYSCPLQTQVSCLKIKAHGPPHIDGKYLGYSAGSGNPDLRPTNKYFTWYLSCNGTLEAFFRMPDLFALGGMPNQQYFFALGPSFTPAVCRKDTGASKGLDCSLPGDLSPIMILPPDYALSSGGGSLDSRVNTPLFGTNHRGSFPIALTYEEAECPCVWG</sequence>
<accession>A0AAN6ZRF3</accession>
<feature type="signal peptide" evidence="2">
    <location>
        <begin position="1"/>
        <end position="24"/>
    </location>
</feature>
<dbReference type="PANTHER" id="PTHR33946">
    <property type="match status" value="1"/>
</dbReference>
<reference evidence="5" key="1">
    <citation type="journal article" date="2023" name="Mol. Phylogenet. Evol.">
        <title>Genome-scale phylogeny and comparative genomics of the fungal order Sordariales.</title>
        <authorList>
            <person name="Hensen N."/>
            <person name="Bonometti L."/>
            <person name="Westerberg I."/>
            <person name="Brannstrom I.O."/>
            <person name="Guillou S."/>
            <person name="Cros-Aarteil S."/>
            <person name="Calhoun S."/>
            <person name="Haridas S."/>
            <person name="Kuo A."/>
            <person name="Mondo S."/>
            <person name="Pangilinan J."/>
            <person name="Riley R."/>
            <person name="LaButti K."/>
            <person name="Andreopoulos B."/>
            <person name="Lipzen A."/>
            <person name="Chen C."/>
            <person name="Yan M."/>
            <person name="Daum C."/>
            <person name="Ng V."/>
            <person name="Clum A."/>
            <person name="Steindorff A."/>
            <person name="Ohm R.A."/>
            <person name="Martin F."/>
            <person name="Silar P."/>
            <person name="Natvig D.O."/>
            <person name="Lalanne C."/>
            <person name="Gautier V."/>
            <person name="Ament-Velasquez S.L."/>
            <person name="Kruys A."/>
            <person name="Hutchinson M.I."/>
            <person name="Powell A.J."/>
            <person name="Barry K."/>
            <person name="Miller A.N."/>
            <person name="Grigoriev I.V."/>
            <person name="Debuchy R."/>
            <person name="Gladieux P."/>
            <person name="Hiltunen Thoren M."/>
            <person name="Johannesson H."/>
        </authorList>
    </citation>
    <scope>NUCLEOTIDE SEQUENCE</scope>
    <source>
        <strain evidence="5">CBS 538.74</strain>
    </source>
</reference>
<dbReference type="Gene3D" id="3.50.4.10">
    <property type="entry name" value="Hepatocyte Growth Factor"/>
    <property type="match status" value="2"/>
</dbReference>
<feature type="domain" description="Apple" evidence="3">
    <location>
        <begin position="52"/>
        <end position="95"/>
    </location>
</feature>
<protein>
    <submittedName>
        <fullName evidence="5">Plasma kallikrein</fullName>
    </submittedName>
</protein>
<evidence type="ECO:0000256" key="1">
    <source>
        <dbReference type="SAM" id="MobiDB-lite"/>
    </source>
</evidence>
<dbReference type="InterPro" id="IPR003609">
    <property type="entry name" value="Pan_app"/>
</dbReference>
<dbReference type="EMBL" id="MU857210">
    <property type="protein sequence ID" value="KAK4149060.1"/>
    <property type="molecule type" value="Genomic_DNA"/>
</dbReference>
<keyword evidence="2" id="KW-0732">Signal</keyword>
<evidence type="ECO:0000259" key="3">
    <source>
        <dbReference type="Pfam" id="PF14295"/>
    </source>
</evidence>
<dbReference type="InterPro" id="IPR054293">
    <property type="entry name" value="DUF7029"/>
</dbReference>
<feature type="chain" id="PRO_5042886939" evidence="2">
    <location>
        <begin position="25"/>
        <end position="1494"/>
    </location>
</feature>
<feature type="region of interest" description="Disordered" evidence="1">
    <location>
        <begin position="756"/>
        <end position="793"/>
    </location>
</feature>
<evidence type="ECO:0000256" key="2">
    <source>
        <dbReference type="SAM" id="SignalP"/>
    </source>
</evidence>
<feature type="domain" description="Apple" evidence="3">
    <location>
        <begin position="436"/>
        <end position="476"/>
    </location>
</feature>
<reference evidence="5" key="2">
    <citation type="submission" date="2023-05" db="EMBL/GenBank/DDBJ databases">
        <authorList>
            <consortium name="Lawrence Berkeley National Laboratory"/>
            <person name="Steindorff A."/>
            <person name="Hensen N."/>
            <person name="Bonometti L."/>
            <person name="Westerberg I."/>
            <person name="Brannstrom I.O."/>
            <person name="Guillou S."/>
            <person name="Cros-Aarteil S."/>
            <person name="Calhoun S."/>
            <person name="Haridas S."/>
            <person name="Kuo A."/>
            <person name="Mondo S."/>
            <person name="Pangilinan J."/>
            <person name="Riley R."/>
            <person name="Labutti K."/>
            <person name="Andreopoulos B."/>
            <person name="Lipzen A."/>
            <person name="Chen C."/>
            <person name="Yanf M."/>
            <person name="Daum C."/>
            <person name="Ng V."/>
            <person name="Clum A."/>
            <person name="Ohm R."/>
            <person name="Martin F."/>
            <person name="Silar P."/>
            <person name="Natvig D."/>
            <person name="Lalanne C."/>
            <person name="Gautier V."/>
            <person name="Ament-Velasquez S.L."/>
            <person name="Kruys A."/>
            <person name="Hutchinson M.I."/>
            <person name="Powell A.J."/>
            <person name="Barry K."/>
            <person name="Miller A.N."/>
            <person name="Grigoriev I.V."/>
            <person name="Debuchy R."/>
            <person name="Gladieux P."/>
            <person name="Thoren M.H."/>
            <person name="Johannesson H."/>
        </authorList>
    </citation>
    <scope>NUCLEOTIDE SEQUENCE</scope>
    <source>
        <strain evidence="5">CBS 538.74</strain>
    </source>
</reference>
<dbReference type="Proteomes" id="UP001302745">
    <property type="component" value="Unassembled WGS sequence"/>
</dbReference>
<dbReference type="PANTHER" id="PTHR33946:SF4">
    <property type="entry name" value="COAGULATION FACTOR XI"/>
    <property type="match status" value="1"/>
</dbReference>
<evidence type="ECO:0000313" key="5">
    <source>
        <dbReference type="EMBL" id="KAK4149060.1"/>
    </source>
</evidence>
<gene>
    <name evidence="5" type="ORF">C8A00DRAFT_38351</name>
</gene>
<feature type="region of interest" description="Disordered" evidence="1">
    <location>
        <begin position="203"/>
        <end position="321"/>
    </location>
</feature>
<comment type="caution">
    <text evidence="5">The sequence shown here is derived from an EMBL/GenBank/DDBJ whole genome shotgun (WGS) entry which is preliminary data.</text>
</comment>
<feature type="compositionally biased region" description="Low complexity" evidence="1">
    <location>
        <begin position="211"/>
        <end position="314"/>
    </location>
</feature>
<feature type="domain" description="Apple" evidence="3">
    <location>
        <begin position="340"/>
        <end position="378"/>
    </location>
</feature>
<organism evidence="5 6">
    <name type="scientific">Chaetomidium leptoderma</name>
    <dbReference type="NCBI Taxonomy" id="669021"/>
    <lineage>
        <taxon>Eukaryota</taxon>
        <taxon>Fungi</taxon>
        <taxon>Dikarya</taxon>
        <taxon>Ascomycota</taxon>
        <taxon>Pezizomycotina</taxon>
        <taxon>Sordariomycetes</taxon>
        <taxon>Sordariomycetidae</taxon>
        <taxon>Sordariales</taxon>
        <taxon>Chaetomiaceae</taxon>
        <taxon>Chaetomidium</taxon>
    </lineage>
</organism>
<evidence type="ECO:0000313" key="6">
    <source>
        <dbReference type="Proteomes" id="UP001302745"/>
    </source>
</evidence>
<evidence type="ECO:0000259" key="4">
    <source>
        <dbReference type="Pfam" id="PF22974"/>
    </source>
</evidence>
<keyword evidence="6" id="KW-1185">Reference proteome</keyword>
<feature type="domain" description="DUF7029" evidence="4">
    <location>
        <begin position="549"/>
        <end position="639"/>
    </location>
</feature>
<dbReference type="Pfam" id="PF22974">
    <property type="entry name" value="DUF7029"/>
    <property type="match status" value="1"/>
</dbReference>
<name>A0AAN6ZRF3_9PEZI</name>